<evidence type="ECO:0000259" key="10">
    <source>
        <dbReference type="Pfam" id="PF05645"/>
    </source>
</evidence>
<dbReference type="InterPro" id="IPR036388">
    <property type="entry name" value="WH-like_DNA-bd_sf"/>
</dbReference>
<feature type="compositionally biased region" description="Polar residues" evidence="9">
    <location>
        <begin position="439"/>
        <end position="448"/>
    </location>
</feature>
<dbReference type="Pfam" id="PF08221">
    <property type="entry name" value="HTH_9"/>
    <property type="match status" value="1"/>
</dbReference>
<feature type="compositionally biased region" description="Basic and acidic residues" evidence="9">
    <location>
        <begin position="449"/>
        <end position="460"/>
    </location>
</feature>
<gene>
    <name evidence="13" type="ORF">PoMZ_07942</name>
</gene>
<dbReference type="InterPro" id="IPR008806">
    <property type="entry name" value="RNA_pol_III_Rpc82_C"/>
</dbReference>
<dbReference type="PANTHER" id="PTHR12949">
    <property type="entry name" value="RNA POLYMERASE III DNA DIRECTED -RELATED"/>
    <property type="match status" value="1"/>
</dbReference>
<dbReference type="GO" id="GO:0006351">
    <property type="term" value="P:DNA-templated transcription"/>
    <property type="evidence" value="ECO:0007669"/>
    <property type="project" value="InterPro"/>
</dbReference>
<evidence type="ECO:0000256" key="1">
    <source>
        <dbReference type="ARBA" id="ARBA00004123"/>
    </source>
</evidence>
<evidence type="ECO:0000256" key="9">
    <source>
        <dbReference type="SAM" id="MobiDB-lite"/>
    </source>
</evidence>
<evidence type="ECO:0000313" key="14">
    <source>
        <dbReference type="Proteomes" id="UP000294847"/>
    </source>
</evidence>
<comment type="function">
    <text evidence="7 8">DNA-dependent RNA polymerase catalyzes the transcription of DNA into RNA using the four ribonucleoside triphosphates as substrates. Specific core component of RNA polymerase III which synthesizes small RNAs, such as 5S rRNA and tRNAs.</text>
</comment>
<evidence type="ECO:0000259" key="12">
    <source>
        <dbReference type="Pfam" id="PF22536"/>
    </source>
</evidence>
<evidence type="ECO:0000256" key="8">
    <source>
        <dbReference type="RuleBase" id="RU367076"/>
    </source>
</evidence>
<dbReference type="InterPro" id="IPR039748">
    <property type="entry name" value="RPC3"/>
</dbReference>
<comment type="subunit">
    <text evidence="3 8">Component of the RNA polymerase III (Pol III) complex consisting of 17 subunits.</text>
</comment>
<evidence type="ECO:0000256" key="6">
    <source>
        <dbReference type="ARBA" id="ARBA00023242"/>
    </source>
</evidence>
<dbReference type="InterPro" id="IPR055207">
    <property type="entry name" value="POLR3C_WHD"/>
</dbReference>
<reference evidence="13 14" key="1">
    <citation type="journal article" date="2019" name="Mol. Biol. Evol.">
        <title>Blast fungal genomes show frequent chromosomal changes, gene gains and losses, and effector gene turnover.</title>
        <authorList>
            <person name="Gomez Luciano L.B."/>
            <person name="Jason Tsai I."/>
            <person name="Chuma I."/>
            <person name="Tosa Y."/>
            <person name="Chen Y.H."/>
            <person name="Li J.Y."/>
            <person name="Li M.Y."/>
            <person name="Jade Lu M.Y."/>
            <person name="Nakayashiki H."/>
            <person name="Li W.H."/>
        </authorList>
    </citation>
    <scope>NUCLEOTIDE SEQUENCE [LARGE SCALE GENOMIC DNA]</scope>
    <source>
        <strain evidence="13">MZ5-1-6</strain>
    </source>
</reference>
<dbReference type="AlphaFoldDB" id="A0A4P7NGL3"/>
<feature type="region of interest" description="Disordered" evidence="9">
    <location>
        <begin position="439"/>
        <end position="460"/>
    </location>
</feature>
<organism evidence="13 14">
    <name type="scientific">Pyricularia oryzae</name>
    <name type="common">Rice blast fungus</name>
    <name type="synonym">Magnaporthe oryzae</name>
    <dbReference type="NCBI Taxonomy" id="318829"/>
    <lineage>
        <taxon>Eukaryota</taxon>
        <taxon>Fungi</taxon>
        <taxon>Dikarya</taxon>
        <taxon>Ascomycota</taxon>
        <taxon>Pezizomycotina</taxon>
        <taxon>Sordariomycetes</taxon>
        <taxon>Sordariomycetidae</taxon>
        <taxon>Magnaporthales</taxon>
        <taxon>Pyriculariaceae</taxon>
        <taxon>Pyricularia</taxon>
    </lineage>
</organism>
<evidence type="ECO:0000259" key="11">
    <source>
        <dbReference type="Pfam" id="PF08221"/>
    </source>
</evidence>
<feature type="domain" description="RNA polymerase III subunit RPC82-related helix-turn-helix" evidence="11">
    <location>
        <begin position="9"/>
        <end position="68"/>
    </location>
</feature>
<evidence type="ECO:0000256" key="7">
    <source>
        <dbReference type="ARBA" id="ARBA00025127"/>
    </source>
</evidence>
<dbReference type="EMBL" id="CP034207">
    <property type="protein sequence ID" value="QBZ60996.1"/>
    <property type="molecule type" value="Genomic_DNA"/>
</dbReference>
<proteinExistence type="inferred from homology"/>
<evidence type="ECO:0000256" key="5">
    <source>
        <dbReference type="ARBA" id="ARBA00023163"/>
    </source>
</evidence>
<keyword evidence="6 8" id="KW-0539">Nucleus</keyword>
<dbReference type="Proteomes" id="UP000294847">
    <property type="component" value="Chromosome 4"/>
</dbReference>
<feature type="region of interest" description="Disordered" evidence="9">
    <location>
        <begin position="393"/>
        <end position="416"/>
    </location>
</feature>
<dbReference type="GO" id="GO:0003697">
    <property type="term" value="F:single-stranded DNA binding"/>
    <property type="evidence" value="ECO:0007669"/>
    <property type="project" value="UniProtKB-UniRule"/>
</dbReference>
<evidence type="ECO:0000256" key="2">
    <source>
        <dbReference type="ARBA" id="ARBA00006835"/>
    </source>
</evidence>
<sequence length="667" mass="76326">MLVTKHLAELCSLVIDDVYGELPSRIFSTLLIRGRSTLPQLVHYTSLTSRQLRHGLAVLIQHNLLYYSSGSGPTAYEANSAAAYNLIRMGKVADLVGTLHGEAAKDVIQSIMVLGNTRIGDLRDAYGVRIEKHQAAQHATNGDTSVNMNVDGEDPFAHDHDEETSKSKVKDMPLVSSLDHLNSILCRLVEDELLVQVNSKMFQSFEDVHGEVQADIERKEFPQGVKGTREKERYQRLISERLREVREEGKKLKRKLEDNPMSTKRRKIRDGDVTNGFEDVYSAPPLDPDAVLRVNHEKFLVEVRNRRLADAACDAIGETTAQIYTVLLRILTKKLSRCQKHPIIDAFANDDDTRNYVTTNEIFDSLSPSLDVGSGIGKVDANMLDHHAVEKIRRSRPRPAEPFLQNDDEEMSDDEDGGANGISVIEYDEELDKLLHRQQSAPPTTNGMKESKVKFKEPKESRLSQMRQHLLLLCESSQGFLRHCGNGQWTVDFEPLVRRLQETELDTVLERTVGRHSLRLIRIVRKRGKVDEKSLPNQAMMSKGTVHKIMLEMQMHGFVDVQEVPKDSTRNAKSTIFLWFCDTESSLSQLLDNTYKTMLRCLQVREVHRQNAREVLRFVERPDIKGREQEALEKKYFDRYDQYRRIEDKILAHVMRLDDIISILRDY</sequence>
<comment type="similarity">
    <text evidence="2 8">Belongs to the RNA polymerase beta chain family.</text>
</comment>
<feature type="domain" description="DNA-directed RNA polymerase III subunit RPC3 winged-helix" evidence="12">
    <location>
        <begin position="506"/>
        <end position="580"/>
    </location>
</feature>
<dbReference type="InterPro" id="IPR013197">
    <property type="entry name" value="RNA_pol_III_RPC82-rel_HTH"/>
</dbReference>
<dbReference type="PANTHER" id="PTHR12949:SF0">
    <property type="entry name" value="DNA-DIRECTED RNA POLYMERASE III SUBUNIT RPC3"/>
    <property type="match status" value="1"/>
</dbReference>
<feature type="domain" description="RNA polymerase III Rpc82 C -terminal" evidence="10">
    <location>
        <begin position="183"/>
        <end position="500"/>
    </location>
</feature>
<feature type="compositionally biased region" description="Acidic residues" evidence="9">
    <location>
        <begin position="406"/>
        <end position="416"/>
    </location>
</feature>
<evidence type="ECO:0000313" key="13">
    <source>
        <dbReference type="EMBL" id="QBZ60996.1"/>
    </source>
</evidence>
<evidence type="ECO:0000256" key="3">
    <source>
        <dbReference type="ARBA" id="ARBA00011206"/>
    </source>
</evidence>
<dbReference type="Pfam" id="PF05645">
    <property type="entry name" value="RNA_pol_Rpc82"/>
    <property type="match status" value="1"/>
</dbReference>
<keyword evidence="5 8" id="KW-0804">Transcription</keyword>
<dbReference type="Gene3D" id="1.10.10.10">
    <property type="entry name" value="Winged helix-like DNA-binding domain superfamily/Winged helix DNA-binding domain"/>
    <property type="match status" value="2"/>
</dbReference>
<comment type="subcellular location">
    <subcellularLocation>
        <location evidence="1 8">Nucleus</location>
    </subcellularLocation>
</comment>
<keyword evidence="4 8" id="KW-0240">DNA-directed RNA polymerase</keyword>
<dbReference type="GO" id="GO:0005666">
    <property type="term" value="C:RNA polymerase III complex"/>
    <property type="evidence" value="ECO:0007669"/>
    <property type="project" value="UniProtKB-UniRule"/>
</dbReference>
<protein>
    <recommendedName>
        <fullName evidence="8">DNA-directed RNA polymerase III subunit RPC3</fullName>
        <shortName evidence="8">RNA polymerase III subunit C3</shortName>
    </recommendedName>
</protein>
<evidence type="ECO:0000256" key="4">
    <source>
        <dbReference type="ARBA" id="ARBA00022478"/>
    </source>
</evidence>
<dbReference type="Pfam" id="PF22536">
    <property type="entry name" value="WHD_POLR3C"/>
    <property type="match status" value="1"/>
</dbReference>
<name>A0A4P7NGL3_PYROR</name>
<accession>A0A4P7NGL3</accession>